<evidence type="ECO:0000313" key="2">
    <source>
        <dbReference type="EMBL" id="KAF7278890.1"/>
    </source>
</evidence>
<name>A0A834IJF4_RHYFE</name>
<proteinExistence type="predicted"/>
<dbReference type="Proteomes" id="UP000625711">
    <property type="component" value="Unassembled WGS sequence"/>
</dbReference>
<protein>
    <submittedName>
        <fullName evidence="2">Uncharacterized protein</fullName>
    </submittedName>
</protein>
<dbReference type="EMBL" id="JAACXV010000383">
    <property type="protein sequence ID" value="KAF7278890.1"/>
    <property type="molecule type" value="Genomic_DNA"/>
</dbReference>
<evidence type="ECO:0000256" key="1">
    <source>
        <dbReference type="SAM" id="MobiDB-lite"/>
    </source>
</evidence>
<gene>
    <name evidence="2" type="ORF">GWI33_007896</name>
</gene>
<organism evidence="2 3">
    <name type="scientific">Rhynchophorus ferrugineus</name>
    <name type="common">Red palm weevil</name>
    <name type="synonym">Curculio ferrugineus</name>
    <dbReference type="NCBI Taxonomy" id="354439"/>
    <lineage>
        <taxon>Eukaryota</taxon>
        <taxon>Metazoa</taxon>
        <taxon>Ecdysozoa</taxon>
        <taxon>Arthropoda</taxon>
        <taxon>Hexapoda</taxon>
        <taxon>Insecta</taxon>
        <taxon>Pterygota</taxon>
        <taxon>Neoptera</taxon>
        <taxon>Endopterygota</taxon>
        <taxon>Coleoptera</taxon>
        <taxon>Polyphaga</taxon>
        <taxon>Cucujiformia</taxon>
        <taxon>Curculionidae</taxon>
        <taxon>Dryophthorinae</taxon>
        <taxon>Rhynchophorus</taxon>
    </lineage>
</organism>
<comment type="caution">
    <text evidence="2">The sequence shown here is derived from an EMBL/GenBank/DDBJ whole genome shotgun (WGS) entry which is preliminary data.</text>
</comment>
<accession>A0A834IJF4</accession>
<evidence type="ECO:0000313" key="3">
    <source>
        <dbReference type="Proteomes" id="UP000625711"/>
    </source>
</evidence>
<feature type="region of interest" description="Disordered" evidence="1">
    <location>
        <begin position="41"/>
        <end position="60"/>
    </location>
</feature>
<keyword evidence="3" id="KW-1185">Reference proteome</keyword>
<sequence>MEVGNKRSKTIRLTRPKRFTQNREGEALTLRFRQYRINNGQKNQMSRVEVKNQEEPGQSSVKINKERIKNRQVRGLTSEQHNSYMSCV</sequence>
<reference evidence="2" key="1">
    <citation type="submission" date="2020-08" db="EMBL/GenBank/DDBJ databases">
        <title>Genome sequencing and assembly of the red palm weevil Rhynchophorus ferrugineus.</title>
        <authorList>
            <person name="Dias G.B."/>
            <person name="Bergman C.M."/>
            <person name="Manee M."/>
        </authorList>
    </citation>
    <scope>NUCLEOTIDE SEQUENCE</scope>
    <source>
        <strain evidence="2">AA-2017</strain>
        <tissue evidence="2">Whole larva</tissue>
    </source>
</reference>
<dbReference type="AlphaFoldDB" id="A0A834IJF4"/>